<evidence type="ECO:0000313" key="2">
    <source>
        <dbReference type="Proteomes" id="UP000228809"/>
    </source>
</evidence>
<dbReference type="Gene3D" id="1.10.10.410">
    <property type="match status" value="1"/>
</dbReference>
<dbReference type="InterPro" id="IPR042184">
    <property type="entry name" value="YqeY/Aim41_N"/>
</dbReference>
<dbReference type="Gene3D" id="1.10.1510.10">
    <property type="entry name" value="Uncharacterised protein YqeY/AIM41 PF09424, N-terminal domain"/>
    <property type="match status" value="1"/>
</dbReference>
<dbReference type="SUPFAM" id="SSF89095">
    <property type="entry name" value="GatB/YqeY motif"/>
    <property type="match status" value="1"/>
</dbReference>
<comment type="caution">
    <text evidence="1">The sequence shown here is derived from an EMBL/GenBank/DDBJ whole genome shotgun (WGS) entry which is preliminary data.</text>
</comment>
<gene>
    <name evidence="1" type="ORF">COU17_02350</name>
</gene>
<dbReference type="PANTHER" id="PTHR28055:SF1">
    <property type="entry name" value="ALTERED INHERITANCE OF MITOCHONDRIA PROTEIN 41, MITOCHONDRIAL"/>
    <property type="match status" value="1"/>
</dbReference>
<protein>
    <submittedName>
        <fullName evidence="1">Glutamyl-tRNA amidotransferase</fullName>
    </submittedName>
</protein>
<dbReference type="InterPro" id="IPR003789">
    <property type="entry name" value="Asn/Gln_tRNA_amidoTrase-B-like"/>
</dbReference>
<evidence type="ECO:0000313" key="1">
    <source>
        <dbReference type="EMBL" id="PIT91108.1"/>
    </source>
</evidence>
<dbReference type="GO" id="GO:0016884">
    <property type="term" value="F:carbon-nitrogen ligase activity, with glutamine as amido-N-donor"/>
    <property type="evidence" value="ECO:0007669"/>
    <property type="project" value="InterPro"/>
</dbReference>
<proteinExistence type="predicted"/>
<dbReference type="InterPro" id="IPR019004">
    <property type="entry name" value="YqeY/Aim41"/>
</dbReference>
<dbReference type="AlphaFoldDB" id="A0A2M6WE93"/>
<reference evidence="2" key="1">
    <citation type="submission" date="2017-09" db="EMBL/GenBank/DDBJ databases">
        <title>Depth-based differentiation of microbial function through sediment-hosted aquifers and enrichment of novel symbionts in the deep terrestrial subsurface.</title>
        <authorList>
            <person name="Probst A.J."/>
            <person name="Ladd B."/>
            <person name="Jarett J.K."/>
            <person name="Geller-Mcgrath D.E."/>
            <person name="Sieber C.M.K."/>
            <person name="Emerson J.B."/>
            <person name="Anantharaman K."/>
            <person name="Thomas B.C."/>
            <person name="Malmstrom R."/>
            <person name="Stieglmeier M."/>
            <person name="Klingl A."/>
            <person name="Woyke T."/>
            <person name="Ryan C.M."/>
            <person name="Banfield J.F."/>
        </authorList>
    </citation>
    <scope>NUCLEOTIDE SEQUENCE [LARGE SCALE GENOMIC DNA]</scope>
</reference>
<accession>A0A2M6WE93</accession>
<dbReference type="EMBL" id="PFBJ01000011">
    <property type="protein sequence ID" value="PIT91108.1"/>
    <property type="molecule type" value="Genomic_DNA"/>
</dbReference>
<name>A0A2M6WE93_9BACT</name>
<sequence length="150" mass="16540">MIQKDIRAQMTTALKERDDVRLRVLRGLMAAFTNELVALKRKPTEMLSDEEALAVIKRAAKQREDSIEQYTKGGRTDLADTEAEELTVLKEYLPEMMSQEAIEPIAKAKMDELGVSDKSGMGKLVGGIMAELKGKADGSDVKAVVEKLLS</sequence>
<organism evidence="1 2">
    <name type="scientific">Candidatus Kaiserbacteria bacterium CG10_big_fil_rev_8_21_14_0_10_49_17</name>
    <dbReference type="NCBI Taxonomy" id="1974609"/>
    <lineage>
        <taxon>Bacteria</taxon>
        <taxon>Candidatus Kaiseribacteriota</taxon>
    </lineage>
</organism>
<dbReference type="GO" id="GO:0016740">
    <property type="term" value="F:transferase activity"/>
    <property type="evidence" value="ECO:0007669"/>
    <property type="project" value="UniProtKB-KW"/>
</dbReference>
<dbReference type="Pfam" id="PF09424">
    <property type="entry name" value="YqeY"/>
    <property type="match status" value="1"/>
</dbReference>
<dbReference type="Proteomes" id="UP000228809">
    <property type="component" value="Unassembled WGS sequence"/>
</dbReference>
<dbReference type="InterPro" id="IPR023168">
    <property type="entry name" value="GatB_Yqey_C_2"/>
</dbReference>
<keyword evidence="1" id="KW-0808">Transferase</keyword>
<dbReference type="PANTHER" id="PTHR28055">
    <property type="entry name" value="ALTERED INHERITANCE OF MITOCHONDRIA PROTEIN 41, MITOCHONDRIAL"/>
    <property type="match status" value="1"/>
</dbReference>